<dbReference type="AlphaFoldDB" id="A0A6J7S533"/>
<dbReference type="EMBL" id="CAFBND010000024">
    <property type="protein sequence ID" value="CAB4937211.1"/>
    <property type="molecule type" value="Genomic_DNA"/>
</dbReference>
<reference evidence="2" key="1">
    <citation type="submission" date="2020-05" db="EMBL/GenBank/DDBJ databases">
        <authorList>
            <person name="Chiriac C."/>
            <person name="Salcher M."/>
            <person name="Ghai R."/>
            <person name="Kavagutti S V."/>
        </authorList>
    </citation>
    <scope>NUCLEOTIDE SEQUENCE</scope>
</reference>
<name>A0A6J7S533_9ZZZZ</name>
<evidence type="ECO:0000313" key="2">
    <source>
        <dbReference type="EMBL" id="CAB5036179.1"/>
    </source>
</evidence>
<dbReference type="SUPFAM" id="SSF51726">
    <property type="entry name" value="UROD/MetE-like"/>
    <property type="match status" value="1"/>
</dbReference>
<dbReference type="InterPro" id="IPR038071">
    <property type="entry name" value="UROD/MetE-like_sf"/>
</dbReference>
<proteinExistence type="predicted"/>
<organism evidence="2">
    <name type="scientific">freshwater metagenome</name>
    <dbReference type="NCBI Taxonomy" id="449393"/>
    <lineage>
        <taxon>unclassified sequences</taxon>
        <taxon>metagenomes</taxon>
        <taxon>ecological metagenomes</taxon>
    </lineage>
</organism>
<evidence type="ECO:0000313" key="1">
    <source>
        <dbReference type="EMBL" id="CAB4937211.1"/>
    </source>
</evidence>
<dbReference type="EMBL" id="CAFBPU010000035">
    <property type="protein sequence ID" value="CAB5036179.1"/>
    <property type="molecule type" value="Genomic_DNA"/>
</dbReference>
<accession>A0A6J7S533</accession>
<protein>
    <submittedName>
        <fullName evidence="2">Unannotated protein</fullName>
    </submittedName>
</protein>
<dbReference type="Gene3D" id="3.20.20.210">
    <property type="match status" value="1"/>
</dbReference>
<sequence>MLDNLIPSTVTTIGSMPGTSVRAAVALVVDAMASGDGIPHLPELPARGPGSDLVGRTAGLLAQVVPDLATETTPTGWRFADAPGRESRRALSWLGEDLDAWEEALTSYEGVVAVSLAGPWTLAATIELRGGDRAVRDVGACRDIAGALAHAAADHVADLRKRLPAAHISLWLDEPALPSVMLGSIATQSGNSRYAAIDESVVEAALRQVIEAVHASGASAVVHCCGARPPYQLLRRAGGDALSVDLLLHDRHDDDAIGDLLESGGLLVAGVLPAIDGPLSGVSDTVALVRDLGHRLGHAPDAIAGSVLLAPTCGMAGASPDHVTAVLSRLRSVGRGLREEEAKRGEGQG</sequence>
<gene>
    <name evidence="1" type="ORF">UFOPK3752_00807</name>
    <name evidence="2" type="ORF">UFOPK4150_01609</name>
</gene>